<name>A0A4R0JE14_9ACTN</name>
<keyword evidence="1" id="KW-0472">Membrane</keyword>
<evidence type="ECO:0000313" key="3">
    <source>
        <dbReference type="Proteomes" id="UP000293342"/>
    </source>
</evidence>
<feature type="transmembrane region" description="Helical" evidence="1">
    <location>
        <begin position="44"/>
        <end position="68"/>
    </location>
</feature>
<dbReference type="Proteomes" id="UP000293342">
    <property type="component" value="Unassembled WGS sequence"/>
</dbReference>
<comment type="caution">
    <text evidence="2">The sequence shown here is derived from an EMBL/GenBank/DDBJ whole genome shotgun (WGS) entry which is preliminary data.</text>
</comment>
<protein>
    <submittedName>
        <fullName evidence="2">Serine protease</fullName>
    </submittedName>
</protein>
<dbReference type="Pfam" id="PF13365">
    <property type="entry name" value="Trypsin_2"/>
    <property type="match status" value="1"/>
</dbReference>
<keyword evidence="1" id="KW-0812">Transmembrane</keyword>
<organism evidence="2 3">
    <name type="scientific">Kribbella capetownensis</name>
    <dbReference type="NCBI Taxonomy" id="1572659"/>
    <lineage>
        <taxon>Bacteria</taxon>
        <taxon>Bacillati</taxon>
        <taxon>Actinomycetota</taxon>
        <taxon>Actinomycetes</taxon>
        <taxon>Propionibacteriales</taxon>
        <taxon>Kribbellaceae</taxon>
        <taxon>Kribbella</taxon>
    </lineage>
</organism>
<dbReference type="GO" id="GO:0006508">
    <property type="term" value="P:proteolysis"/>
    <property type="evidence" value="ECO:0007669"/>
    <property type="project" value="UniProtKB-KW"/>
</dbReference>
<reference evidence="2 3" key="1">
    <citation type="submission" date="2019-02" db="EMBL/GenBank/DDBJ databases">
        <title>Kribbella capetownensis sp. nov. and Kribbella speibonae sp. nov., isolated from soil.</title>
        <authorList>
            <person name="Curtis S.M."/>
            <person name="Norton I."/>
            <person name="Everest G.J."/>
            <person name="Meyers P.R."/>
        </authorList>
    </citation>
    <scope>NUCLEOTIDE SEQUENCE [LARGE SCALE GENOMIC DNA]</scope>
    <source>
        <strain evidence="2 3">YM53</strain>
    </source>
</reference>
<keyword evidence="1" id="KW-1133">Transmembrane helix</keyword>
<keyword evidence="2" id="KW-0645">Protease</keyword>
<dbReference type="OrthoDB" id="3827631at2"/>
<keyword evidence="2" id="KW-0378">Hydrolase</keyword>
<evidence type="ECO:0000313" key="2">
    <source>
        <dbReference type="EMBL" id="TCC44609.1"/>
    </source>
</evidence>
<sequence length="399" mass="42494">MVEDGRQALPRPPRRVPVGAGVLTQLQTPVPRTPRRGPRPPWKFGRFLAGLLVVLLILGAGASAGWLIRAQSLKIDTAKVLDLAGPGVVRVLATTCAGDGEASGVVIGDGLVLTAASAMRQSLSMAIVTPDGRIRRANLLGTSPDGVAVLRMIGRLDEDPVPLAPTDPDRKAERAHIGYTAAGRQAVQKVGTTDRPRTLTEIMNTAKLGGPVVDKSGQLVGLVVGDTAKTASIVPVARLREYVVPNAPALTPEPGGTCVRSLGPQTPIVPELLVSKTKLAMEAQRLLGTYLTLMNQHDFGGLRTAYYSKRLLGALSEERDRDSHQTTYFFGARITEVTTNAQGVNARMMFTVLFSPNASGAKGQTCNRLDVRYRLVREGNRLKVDQGSSVNVAQSCDTD</sequence>
<dbReference type="AlphaFoldDB" id="A0A4R0JE14"/>
<dbReference type="InterPro" id="IPR009003">
    <property type="entry name" value="Peptidase_S1_PA"/>
</dbReference>
<keyword evidence="3" id="KW-1185">Reference proteome</keyword>
<dbReference type="SUPFAM" id="SSF50494">
    <property type="entry name" value="Trypsin-like serine proteases"/>
    <property type="match status" value="1"/>
</dbReference>
<gene>
    <name evidence="2" type="ORF">E0H75_34155</name>
</gene>
<proteinExistence type="predicted"/>
<evidence type="ECO:0000256" key="1">
    <source>
        <dbReference type="SAM" id="Phobius"/>
    </source>
</evidence>
<accession>A0A4R0JE14</accession>
<dbReference type="EMBL" id="SJKD01000009">
    <property type="protein sequence ID" value="TCC44609.1"/>
    <property type="molecule type" value="Genomic_DNA"/>
</dbReference>
<dbReference type="GO" id="GO:0008233">
    <property type="term" value="F:peptidase activity"/>
    <property type="evidence" value="ECO:0007669"/>
    <property type="project" value="UniProtKB-KW"/>
</dbReference>
<dbReference type="Gene3D" id="2.40.10.120">
    <property type="match status" value="1"/>
</dbReference>